<keyword evidence="5" id="KW-1185">Reference proteome</keyword>
<accession>A0A9Q4GH99</accession>
<gene>
    <name evidence="4" type="ORF">EGH25_04360</name>
</gene>
<dbReference type="EMBL" id="RKLV01000003">
    <property type="protein sequence ID" value="MCX2818585.1"/>
    <property type="molecule type" value="Genomic_DNA"/>
</dbReference>
<dbReference type="PANTHER" id="PTHR16943:SF8">
    <property type="entry name" value="2-METHYLCITRATE DEHYDRATASE"/>
    <property type="match status" value="1"/>
</dbReference>
<dbReference type="InterPro" id="IPR036148">
    <property type="entry name" value="MmgE/PrpD_sf"/>
</dbReference>
<comment type="similarity">
    <text evidence="1">Belongs to the PrpD family.</text>
</comment>
<name>A0A9Q4GH99_9EURY</name>
<feature type="domain" description="MmgE/PrpD N-terminal" evidence="2">
    <location>
        <begin position="4"/>
        <end position="244"/>
    </location>
</feature>
<dbReference type="Proteomes" id="UP001149411">
    <property type="component" value="Unassembled WGS sequence"/>
</dbReference>
<reference evidence="4" key="1">
    <citation type="submission" date="2022-09" db="EMBL/GenBank/DDBJ databases">
        <title>Haloadaptaus new haloarchaeum isolated from saline soil.</title>
        <authorList>
            <person name="Duran-Viseras A."/>
            <person name="Sanchez-Porro C."/>
            <person name="Ventosa A."/>
        </authorList>
    </citation>
    <scope>NUCLEOTIDE SEQUENCE</scope>
    <source>
        <strain evidence="4">F3-133</strain>
    </source>
</reference>
<evidence type="ECO:0000259" key="2">
    <source>
        <dbReference type="Pfam" id="PF03972"/>
    </source>
</evidence>
<evidence type="ECO:0000256" key="1">
    <source>
        <dbReference type="ARBA" id="ARBA00006174"/>
    </source>
</evidence>
<evidence type="ECO:0000313" key="4">
    <source>
        <dbReference type="EMBL" id="MCX2818585.1"/>
    </source>
</evidence>
<dbReference type="GO" id="GO:0016829">
    <property type="term" value="F:lyase activity"/>
    <property type="evidence" value="ECO:0007669"/>
    <property type="project" value="InterPro"/>
</dbReference>
<sequence length="448" mass="49478">MLAEQLAEYADELSYDDLDDETVETTKARLIDSVACAYAGRDEPPVESLLRYATRKNGERDASVLVDGATTTVEHSAFANGALIRYLDWNDTYLSKEPAHPSDNFGAVLAAADAYDASGRDLLVAAVLAYEAQCRLCDAASLRKNGWDHVNYGLVSATLAVGKLAGLTQDEIVEALGLAINPHAAMRQARAGELSEWKGFAFANVDRNAVVAVELAGEGVEGPAPIFEGKFGFFNQLTGEFDLDVDTFGGRGGEFKINETYIKYYPVEYHAQAAVNIVMDLIDEVDADEIDRIENETYEAAVSIISEEEEKWDPETRETADHSMPYCIARAFLDGEMTLEQFSEEKILGDDVRELMDKIEIVENTDYTEAYGEAFPHRMVVHADGETYERELEYPKGHPGNPLSDDELEDKLRTGVGDALGDDEITEALDWMRNVEEKDDASGLFELV</sequence>
<dbReference type="RefSeq" id="WP_266086427.1">
    <property type="nucleotide sequence ID" value="NZ_RKLV01000003.1"/>
</dbReference>
<dbReference type="SUPFAM" id="SSF103378">
    <property type="entry name" value="2-methylcitrate dehydratase PrpD"/>
    <property type="match status" value="1"/>
</dbReference>
<dbReference type="Gene3D" id="3.30.1330.120">
    <property type="entry name" value="2-methylcitrate dehydratase PrpD"/>
    <property type="match status" value="1"/>
</dbReference>
<dbReference type="Pfam" id="PF19305">
    <property type="entry name" value="MmgE_PrpD_C"/>
    <property type="match status" value="1"/>
</dbReference>
<organism evidence="4 5">
    <name type="scientific">Halorutilus salinus</name>
    <dbReference type="NCBI Taxonomy" id="2487751"/>
    <lineage>
        <taxon>Archaea</taxon>
        <taxon>Methanobacteriati</taxon>
        <taxon>Methanobacteriota</taxon>
        <taxon>Stenosarchaea group</taxon>
        <taxon>Halobacteria</taxon>
        <taxon>Halorutilales</taxon>
        <taxon>Halorutilaceae</taxon>
        <taxon>Halorutilus</taxon>
    </lineage>
</organism>
<proteinExistence type="inferred from homology"/>
<evidence type="ECO:0000259" key="3">
    <source>
        <dbReference type="Pfam" id="PF19305"/>
    </source>
</evidence>
<feature type="domain" description="MmgE/PrpD C-terminal" evidence="3">
    <location>
        <begin position="265"/>
        <end position="426"/>
    </location>
</feature>
<dbReference type="InterPro" id="IPR042188">
    <property type="entry name" value="MmgE/PrpD_sf_2"/>
</dbReference>
<dbReference type="InterPro" id="IPR042183">
    <property type="entry name" value="MmgE/PrpD_sf_1"/>
</dbReference>
<dbReference type="PANTHER" id="PTHR16943">
    <property type="entry name" value="2-METHYLCITRATE DEHYDRATASE-RELATED"/>
    <property type="match status" value="1"/>
</dbReference>
<dbReference type="InterPro" id="IPR005656">
    <property type="entry name" value="MmgE_PrpD"/>
</dbReference>
<protein>
    <submittedName>
        <fullName evidence="4">MmgE/PrpD family protein</fullName>
    </submittedName>
</protein>
<dbReference type="Pfam" id="PF03972">
    <property type="entry name" value="MmgE_PrpD_N"/>
    <property type="match status" value="1"/>
</dbReference>
<comment type="caution">
    <text evidence="4">The sequence shown here is derived from an EMBL/GenBank/DDBJ whole genome shotgun (WGS) entry which is preliminary data.</text>
</comment>
<dbReference type="AlphaFoldDB" id="A0A9Q4GH99"/>
<dbReference type="InterPro" id="IPR045337">
    <property type="entry name" value="MmgE_PrpD_C"/>
</dbReference>
<dbReference type="InterPro" id="IPR045336">
    <property type="entry name" value="MmgE_PrpD_N"/>
</dbReference>
<dbReference type="Gene3D" id="1.10.4100.10">
    <property type="entry name" value="2-methylcitrate dehydratase PrpD"/>
    <property type="match status" value="1"/>
</dbReference>
<evidence type="ECO:0000313" key="5">
    <source>
        <dbReference type="Proteomes" id="UP001149411"/>
    </source>
</evidence>